<evidence type="ECO:0000313" key="3">
    <source>
        <dbReference type="Proteomes" id="UP000199301"/>
    </source>
</evidence>
<dbReference type="OrthoDB" id="4316979at2"/>
<keyword evidence="3" id="KW-1185">Reference proteome</keyword>
<organism evidence="2 3">
    <name type="scientific">Actinopolyspora saharensis</name>
    <dbReference type="NCBI Taxonomy" id="995062"/>
    <lineage>
        <taxon>Bacteria</taxon>
        <taxon>Bacillati</taxon>
        <taxon>Actinomycetota</taxon>
        <taxon>Actinomycetes</taxon>
        <taxon>Actinopolysporales</taxon>
        <taxon>Actinopolysporaceae</taxon>
        <taxon>Actinopolyspora</taxon>
    </lineage>
</organism>
<dbReference type="EMBL" id="FNKO01000001">
    <property type="protein sequence ID" value="SDQ11557.1"/>
    <property type="molecule type" value="Genomic_DNA"/>
</dbReference>
<evidence type="ECO:0000259" key="1">
    <source>
        <dbReference type="Pfam" id="PF04149"/>
    </source>
</evidence>
<dbReference type="InterPro" id="IPR007278">
    <property type="entry name" value="DUF397"/>
</dbReference>
<accession>A0A1H0Y8S9</accession>
<dbReference type="RefSeq" id="WP_092520517.1">
    <property type="nucleotide sequence ID" value="NZ_FNKO01000001.1"/>
</dbReference>
<name>A0A1H0Y8S9_9ACTN</name>
<evidence type="ECO:0000313" key="2">
    <source>
        <dbReference type="EMBL" id="SDQ11557.1"/>
    </source>
</evidence>
<proteinExistence type="predicted"/>
<gene>
    <name evidence="2" type="ORF">SAMN04489718_0298</name>
</gene>
<dbReference type="STRING" id="995062.SAMN04489718_0298"/>
<sequence>MRGALGTEWRKSSRSMNQGACVEVAFGGEGVSVRDSKEPFGPVLTVSRGQWAMFVRNTRTAPGQGE</sequence>
<dbReference type="Proteomes" id="UP000199301">
    <property type="component" value="Unassembled WGS sequence"/>
</dbReference>
<dbReference type="Pfam" id="PF04149">
    <property type="entry name" value="DUF397"/>
    <property type="match status" value="1"/>
</dbReference>
<reference evidence="3" key="1">
    <citation type="submission" date="2016-10" db="EMBL/GenBank/DDBJ databases">
        <authorList>
            <person name="Varghese N."/>
            <person name="Submissions S."/>
        </authorList>
    </citation>
    <scope>NUCLEOTIDE SEQUENCE [LARGE SCALE GENOMIC DNA]</scope>
    <source>
        <strain evidence="3">DSM 45459</strain>
    </source>
</reference>
<protein>
    <recommendedName>
        <fullName evidence="1">DUF397 domain-containing protein</fullName>
    </recommendedName>
</protein>
<feature type="domain" description="DUF397" evidence="1">
    <location>
        <begin position="8"/>
        <end position="58"/>
    </location>
</feature>
<dbReference type="AlphaFoldDB" id="A0A1H0Y8S9"/>